<evidence type="ECO:0000313" key="5">
    <source>
        <dbReference type="EMBL" id="SDK86497.1"/>
    </source>
</evidence>
<feature type="coiled-coil region" evidence="2">
    <location>
        <begin position="287"/>
        <end position="377"/>
    </location>
</feature>
<evidence type="ECO:0000256" key="2">
    <source>
        <dbReference type="SAM" id="Coils"/>
    </source>
</evidence>
<keyword evidence="3" id="KW-0812">Transmembrane</keyword>
<name>A0A1G9FDR6_9RHOB</name>
<dbReference type="EMBL" id="FNFV01000005">
    <property type="protein sequence ID" value="SDK86497.1"/>
    <property type="molecule type" value="Genomic_DNA"/>
</dbReference>
<evidence type="ECO:0000313" key="6">
    <source>
        <dbReference type="Proteomes" id="UP000199328"/>
    </source>
</evidence>
<dbReference type="AlphaFoldDB" id="A0A1G9FDR6"/>
<accession>A0A1G9FDR6</accession>
<dbReference type="Gene3D" id="2.40.420.20">
    <property type="match status" value="1"/>
</dbReference>
<dbReference type="STRING" id="990712.SAMN05216257_105143"/>
<dbReference type="GO" id="GO:1990281">
    <property type="term" value="C:efflux pump complex"/>
    <property type="evidence" value="ECO:0007669"/>
    <property type="project" value="TreeGrafter"/>
</dbReference>
<dbReference type="Pfam" id="PF25954">
    <property type="entry name" value="Beta-barrel_RND_2"/>
    <property type="match status" value="1"/>
</dbReference>
<comment type="similarity">
    <text evidence="1">Belongs to the membrane fusion protein (MFP) (TC 8.A.1) family.</text>
</comment>
<reference evidence="6" key="1">
    <citation type="submission" date="2016-10" db="EMBL/GenBank/DDBJ databases">
        <authorList>
            <person name="Varghese N."/>
            <person name="Submissions S."/>
        </authorList>
    </citation>
    <scope>NUCLEOTIDE SEQUENCE [LARGE SCALE GENOMIC DNA]</scope>
    <source>
        <strain evidence="6">CGMCC 1.10789</strain>
    </source>
</reference>
<keyword evidence="6" id="KW-1185">Reference proteome</keyword>
<organism evidence="5 6">
    <name type="scientific">Meinhardsimonia xiamenensis</name>
    <dbReference type="NCBI Taxonomy" id="990712"/>
    <lineage>
        <taxon>Bacteria</taxon>
        <taxon>Pseudomonadati</taxon>
        <taxon>Pseudomonadota</taxon>
        <taxon>Alphaproteobacteria</taxon>
        <taxon>Rhodobacterales</taxon>
        <taxon>Paracoccaceae</taxon>
        <taxon>Meinhardsimonia</taxon>
    </lineage>
</organism>
<dbReference type="Gene3D" id="2.40.50.100">
    <property type="match status" value="2"/>
</dbReference>
<dbReference type="SUPFAM" id="SSF57997">
    <property type="entry name" value="Tropomyosin"/>
    <property type="match status" value="1"/>
</dbReference>
<feature type="coiled-coil region" evidence="2">
    <location>
        <begin position="165"/>
        <end position="262"/>
    </location>
</feature>
<evidence type="ECO:0000259" key="4">
    <source>
        <dbReference type="Pfam" id="PF25954"/>
    </source>
</evidence>
<feature type="domain" description="CusB-like beta-barrel" evidence="4">
    <location>
        <begin position="416"/>
        <end position="484"/>
    </location>
</feature>
<dbReference type="Proteomes" id="UP000199328">
    <property type="component" value="Unassembled WGS sequence"/>
</dbReference>
<dbReference type="InterPro" id="IPR006143">
    <property type="entry name" value="RND_pump_MFP"/>
</dbReference>
<keyword evidence="2" id="KW-0175">Coiled coil</keyword>
<evidence type="ECO:0000256" key="3">
    <source>
        <dbReference type="SAM" id="Phobius"/>
    </source>
</evidence>
<keyword evidence="3" id="KW-1133">Transmembrane helix</keyword>
<proteinExistence type="inferred from homology"/>
<dbReference type="SUPFAM" id="SSF111369">
    <property type="entry name" value="HlyD-like secretion proteins"/>
    <property type="match status" value="1"/>
</dbReference>
<sequence>MFGYFRPGTCNAFRFLIRRASAHVSLDIGRDWRRDRSGARCDGCKMRFFSILTAMIVTVALYFWVMERDLLFALASADAEPTAEAAAEPSTPARARAVSVVAIHSRAQEVEQAVLARGQTEASRAVDVRAETSGRVVSEPLRKGAFVEKDALLCRVDSGTREVALEDALARLSEAKARVPAAEAALAEAESRVPAAQSALDEAQARVPAAEAALSEAEARVPAAEAALRQAEAQLPLVEALRAEAEARLVEARKNYENAVKLFEQGFVAETRVNSARAAFESAQAGVEQVKSQFEAARAGVEQARANLAAAKAAVEQARANLAGARAAVASARSQLEGAEAAVQSARAQVESARAAIETAEAQVASARTELERIEIRAPFAGLLETDTAELGTLLQPGGLCATILQLDPIKLVGFVPETRVDEVATGARAAARLSTGREVAGRVTFLARSADPATRTFRVEVEAANPDLAIRDGQTAEIIIASAARTAHFLPQSALTLDDEGRLGVRTVEPGGIAGFAPVEIIRDARDGVWVAGLPDEADVIVVGQQYVTEGEAVDVTWREARQ</sequence>
<evidence type="ECO:0000256" key="1">
    <source>
        <dbReference type="ARBA" id="ARBA00009477"/>
    </source>
</evidence>
<protein>
    <submittedName>
        <fullName evidence="5">Membrane fusion protein, multidrug efflux system</fullName>
    </submittedName>
</protein>
<dbReference type="GO" id="GO:0015562">
    <property type="term" value="F:efflux transmembrane transporter activity"/>
    <property type="evidence" value="ECO:0007669"/>
    <property type="project" value="TreeGrafter"/>
</dbReference>
<dbReference type="Gene3D" id="2.40.30.170">
    <property type="match status" value="1"/>
</dbReference>
<feature type="transmembrane region" description="Helical" evidence="3">
    <location>
        <begin position="46"/>
        <end position="65"/>
    </location>
</feature>
<keyword evidence="3" id="KW-0472">Membrane</keyword>
<dbReference type="InterPro" id="IPR058792">
    <property type="entry name" value="Beta-barrel_RND_2"/>
</dbReference>
<dbReference type="PANTHER" id="PTHR30469">
    <property type="entry name" value="MULTIDRUG RESISTANCE PROTEIN MDTA"/>
    <property type="match status" value="1"/>
</dbReference>
<dbReference type="NCBIfam" id="TIGR01730">
    <property type="entry name" value="RND_mfp"/>
    <property type="match status" value="1"/>
</dbReference>
<gene>
    <name evidence="5" type="ORF">SAMN05216257_105143</name>
</gene>
<dbReference type="Gene3D" id="1.10.287.470">
    <property type="entry name" value="Helix hairpin bin"/>
    <property type="match status" value="2"/>
</dbReference>
<dbReference type="PANTHER" id="PTHR30469:SF29">
    <property type="entry name" value="BLR2860 PROTEIN"/>
    <property type="match status" value="1"/>
</dbReference>